<dbReference type="GO" id="GO:0005681">
    <property type="term" value="C:spliceosomal complex"/>
    <property type="evidence" value="ECO:0007669"/>
    <property type="project" value="InterPro"/>
</dbReference>
<feature type="region of interest" description="Disordered" evidence="7">
    <location>
        <begin position="291"/>
        <end position="318"/>
    </location>
</feature>
<dbReference type="InterPro" id="IPR022755">
    <property type="entry name" value="Znf_C2H2_jaz"/>
</dbReference>
<keyword evidence="10" id="KW-1185">Reference proteome</keyword>
<evidence type="ECO:0000259" key="8">
    <source>
        <dbReference type="PROSITE" id="PS50171"/>
    </source>
</evidence>
<dbReference type="InterPro" id="IPR051421">
    <property type="entry name" value="RNA_Proc_DNA_Dmg_Regulator"/>
</dbReference>
<dbReference type="GO" id="GO:0008270">
    <property type="term" value="F:zinc ion binding"/>
    <property type="evidence" value="ECO:0007669"/>
    <property type="project" value="UniProtKB-KW"/>
</dbReference>
<dbReference type="InterPro" id="IPR036236">
    <property type="entry name" value="Znf_C2H2_sf"/>
</dbReference>
<evidence type="ECO:0000256" key="3">
    <source>
        <dbReference type="ARBA" id="ARBA00022723"/>
    </source>
</evidence>
<dbReference type="Proteomes" id="UP000827549">
    <property type="component" value="Chromosome 5"/>
</dbReference>
<dbReference type="SMART" id="SM00451">
    <property type="entry name" value="ZnF_U1"/>
    <property type="match status" value="1"/>
</dbReference>
<dbReference type="PROSITE" id="PS50171">
    <property type="entry name" value="ZF_MATRIN"/>
    <property type="match status" value="1"/>
</dbReference>
<dbReference type="SMART" id="SM00355">
    <property type="entry name" value="ZnF_C2H2"/>
    <property type="match status" value="2"/>
</dbReference>
<dbReference type="AlphaFoldDB" id="A0AAF0YBX4"/>
<dbReference type="PANTHER" id="PTHR12786:SF2">
    <property type="entry name" value="SPLICING FACTOR 3A SUBUNIT 3"/>
    <property type="match status" value="1"/>
</dbReference>
<protein>
    <submittedName>
        <fullName evidence="9">Pre-mRNA-splicing factor sap61</fullName>
    </submittedName>
</protein>
<dbReference type="InterPro" id="IPR013087">
    <property type="entry name" value="Znf_C2H2_type"/>
</dbReference>
<comment type="similarity">
    <text evidence="2">Belongs to the SF3A3 family.</text>
</comment>
<dbReference type="InterPro" id="IPR003604">
    <property type="entry name" value="Matrin/U1-like-C_Znf_C2H2"/>
</dbReference>
<keyword evidence="4" id="KW-0863">Zinc-finger</keyword>
<keyword evidence="6" id="KW-0539">Nucleus</keyword>
<reference evidence="9" key="1">
    <citation type="submission" date="2023-10" db="EMBL/GenBank/DDBJ databases">
        <authorList>
            <person name="Noh H."/>
        </authorList>
    </citation>
    <scope>NUCLEOTIDE SEQUENCE</scope>
    <source>
        <strain evidence="9">DUCC4014</strain>
    </source>
</reference>
<dbReference type="InterPro" id="IPR031774">
    <property type="entry name" value="SF3A3_dom"/>
</dbReference>
<dbReference type="RefSeq" id="XP_062629954.1">
    <property type="nucleotide sequence ID" value="XM_062773970.1"/>
</dbReference>
<dbReference type="SUPFAM" id="SSF57667">
    <property type="entry name" value="beta-beta-alpha zinc fingers"/>
    <property type="match status" value="1"/>
</dbReference>
<dbReference type="InterPro" id="IPR024598">
    <property type="entry name" value="SF3a60/Prp9_C"/>
</dbReference>
<evidence type="ECO:0000256" key="4">
    <source>
        <dbReference type="ARBA" id="ARBA00022771"/>
    </source>
</evidence>
<dbReference type="EMBL" id="CP086718">
    <property type="protein sequence ID" value="WOO83928.1"/>
    <property type="molecule type" value="Genomic_DNA"/>
</dbReference>
<keyword evidence="3" id="KW-0479">Metal-binding</keyword>
<evidence type="ECO:0000256" key="7">
    <source>
        <dbReference type="SAM" id="MobiDB-lite"/>
    </source>
</evidence>
<dbReference type="GO" id="GO:0000398">
    <property type="term" value="P:mRNA splicing, via spliceosome"/>
    <property type="evidence" value="ECO:0007669"/>
    <property type="project" value="InterPro"/>
</dbReference>
<evidence type="ECO:0000256" key="6">
    <source>
        <dbReference type="ARBA" id="ARBA00023242"/>
    </source>
</evidence>
<comment type="subcellular location">
    <subcellularLocation>
        <location evidence="1">Nucleus</location>
    </subcellularLocation>
</comment>
<dbReference type="InterPro" id="IPR000690">
    <property type="entry name" value="Matrin/U1-C_Znf_C2H2"/>
</dbReference>
<feature type="domain" description="Matrin-type" evidence="8">
    <location>
        <begin position="423"/>
        <end position="454"/>
    </location>
</feature>
<dbReference type="Gene3D" id="3.30.160.60">
    <property type="entry name" value="Classic Zinc Finger"/>
    <property type="match status" value="1"/>
</dbReference>
<evidence type="ECO:0000313" key="9">
    <source>
        <dbReference type="EMBL" id="WOO83928.1"/>
    </source>
</evidence>
<dbReference type="Pfam" id="PF11931">
    <property type="entry name" value="SF3a60_Prp9_C"/>
    <property type="match status" value="1"/>
</dbReference>
<dbReference type="Pfam" id="PF16837">
    <property type="entry name" value="SF3A3"/>
    <property type="match status" value="1"/>
</dbReference>
<dbReference type="GO" id="GO:0003723">
    <property type="term" value="F:RNA binding"/>
    <property type="evidence" value="ECO:0007669"/>
    <property type="project" value="InterPro"/>
</dbReference>
<dbReference type="PROSITE" id="PS00028">
    <property type="entry name" value="ZINC_FINGER_C2H2_1"/>
    <property type="match status" value="1"/>
</dbReference>
<dbReference type="Pfam" id="PF12171">
    <property type="entry name" value="zf-C2H2_jaz"/>
    <property type="match status" value="1"/>
</dbReference>
<accession>A0AAF0YBX4</accession>
<evidence type="ECO:0000313" key="10">
    <source>
        <dbReference type="Proteomes" id="UP000827549"/>
    </source>
</evidence>
<feature type="compositionally biased region" description="Acidic residues" evidence="7">
    <location>
        <begin position="381"/>
        <end position="391"/>
    </location>
</feature>
<organism evidence="9 10">
    <name type="scientific">Vanrija pseudolonga</name>
    <dbReference type="NCBI Taxonomy" id="143232"/>
    <lineage>
        <taxon>Eukaryota</taxon>
        <taxon>Fungi</taxon>
        <taxon>Dikarya</taxon>
        <taxon>Basidiomycota</taxon>
        <taxon>Agaricomycotina</taxon>
        <taxon>Tremellomycetes</taxon>
        <taxon>Trichosporonales</taxon>
        <taxon>Trichosporonaceae</taxon>
        <taxon>Vanrija</taxon>
    </lineage>
</organism>
<proteinExistence type="inferred from homology"/>
<name>A0AAF0YBX4_9TREE</name>
<feature type="region of interest" description="Disordered" evidence="7">
    <location>
        <begin position="354"/>
        <end position="397"/>
    </location>
</feature>
<evidence type="ECO:0000256" key="5">
    <source>
        <dbReference type="ARBA" id="ARBA00022833"/>
    </source>
</evidence>
<gene>
    <name evidence="9" type="primary">sap61</name>
    <name evidence="9" type="ORF">LOC62_05G007446</name>
</gene>
<dbReference type="PANTHER" id="PTHR12786">
    <property type="entry name" value="SPLICING FACTOR SF3A-RELATED"/>
    <property type="match status" value="1"/>
</dbReference>
<sequence length="518" mass="58703">MDSIIETQRATHEEIERYEQALADVLMQNPTAQRNIVRRDRKAGDILDRIGELRKNLVETYEDLPGLRPTELALLSAPPAGEDELGEFYRRFEAIKAFHTSNTNINARQFLHEIDELVRSDGLETVYVEDEEEPIIIDPLDNVFSGEEAYGRQLDLYESHAQFLNLKGSTRLSYIAYIDMLRQGRVERTLDVKEKSTAAYLAYVQTLYNYLVSFFRRALPLINVQKKLDASEASFESAWAAGEVPGWSEGSSGGKKAEANGGAGIWCPYCQKHYSKQTVYDAHLKSDKHKKKEAAGKAVAESEANGAAAGPSTSSRDKLKQPARLTYLIGELLAFPPLPDLLWASRSEVERRSALTAREREAELEEQEDAQPPPAETNITADDDDDDEDEEGRTYNPLKLPLGWDGKPIPYWLYKLHGLGVEFKCEICSDFVYMGRKAFDRHFQESRHAFGMRALGLPNTRHFHEITKIQDALALADKLKREGRQELAAMDRAEEFEDADGNVYDKKTYEDLKRQGLL</sequence>
<evidence type="ECO:0000256" key="2">
    <source>
        <dbReference type="ARBA" id="ARBA00008776"/>
    </source>
</evidence>
<evidence type="ECO:0000256" key="1">
    <source>
        <dbReference type="ARBA" id="ARBA00004123"/>
    </source>
</evidence>
<dbReference type="GeneID" id="87810619"/>
<keyword evidence="5" id="KW-0862">Zinc</keyword>
<feature type="compositionally biased region" description="Low complexity" evidence="7">
    <location>
        <begin position="296"/>
        <end position="310"/>
    </location>
</feature>